<gene>
    <name evidence="1" type="ORF">ACFQZQ_03070</name>
</gene>
<protein>
    <submittedName>
        <fullName evidence="1">Uncharacterized protein</fullName>
    </submittedName>
</protein>
<evidence type="ECO:0000313" key="1">
    <source>
        <dbReference type="EMBL" id="MFD0738271.1"/>
    </source>
</evidence>
<dbReference type="RefSeq" id="WP_386811203.1">
    <property type="nucleotide sequence ID" value="NZ_JBHTIH010000002.1"/>
</dbReference>
<sequence length="42" mass="4647">MSAARIREIVDLANNRLVNVAELAAFFCLDPAEIVNVLRVYG</sequence>
<accession>A0ABW2YJI8</accession>
<dbReference type="Proteomes" id="UP001597090">
    <property type="component" value="Unassembled WGS sequence"/>
</dbReference>
<reference evidence="2" key="1">
    <citation type="journal article" date="2019" name="Int. J. Syst. Evol. Microbiol.">
        <title>The Global Catalogue of Microorganisms (GCM) 10K type strain sequencing project: providing services to taxonomists for standard genome sequencing and annotation.</title>
        <authorList>
            <consortium name="The Broad Institute Genomics Platform"/>
            <consortium name="The Broad Institute Genome Sequencing Center for Infectious Disease"/>
            <person name="Wu L."/>
            <person name="Ma J."/>
        </authorList>
    </citation>
    <scope>NUCLEOTIDE SEQUENCE [LARGE SCALE GENOMIC DNA]</scope>
    <source>
        <strain evidence="2">CCUG 55491</strain>
    </source>
</reference>
<proteinExistence type="predicted"/>
<comment type="caution">
    <text evidence="1">The sequence shown here is derived from an EMBL/GenBank/DDBJ whole genome shotgun (WGS) entry which is preliminary data.</text>
</comment>
<keyword evidence="2" id="KW-1185">Reference proteome</keyword>
<evidence type="ECO:0000313" key="2">
    <source>
        <dbReference type="Proteomes" id="UP001597090"/>
    </source>
</evidence>
<name>A0ABW2YJI8_9GAMM</name>
<organism evidence="1 2">
    <name type="scientific">Lysobacter koreensis</name>
    <dbReference type="NCBI Taxonomy" id="266122"/>
    <lineage>
        <taxon>Bacteria</taxon>
        <taxon>Pseudomonadati</taxon>
        <taxon>Pseudomonadota</taxon>
        <taxon>Gammaproteobacteria</taxon>
        <taxon>Lysobacterales</taxon>
        <taxon>Lysobacteraceae</taxon>
        <taxon>Lysobacter</taxon>
    </lineage>
</organism>
<dbReference type="EMBL" id="JBHTIH010000002">
    <property type="protein sequence ID" value="MFD0738271.1"/>
    <property type="molecule type" value="Genomic_DNA"/>
</dbReference>